<evidence type="ECO:0000256" key="1">
    <source>
        <dbReference type="SAM" id="MobiDB-lite"/>
    </source>
</evidence>
<keyword evidence="4" id="KW-1185">Reference proteome</keyword>
<reference evidence="3 4" key="1">
    <citation type="submission" date="2018-11" db="EMBL/GenBank/DDBJ databases">
        <title>Sequencing the genomes of 1000 actinobacteria strains.</title>
        <authorList>
            <person name="Klenk H.-P."/>
        </authorList>
    </citation>
    <scope>NUCLEOTIDE SEQUENCE [LARGE SCALE GENOMIC DNA]</scope>
    <source>
        <strain evidence="3 4">DSM 14418</strain>
    </source>
</reference>
<organism evidence="3 4">
    <name type="scientific">Georgenia muralis</name>
    <dbReference type="NCBI Taxonomy" id="154117"/>
    <lineage>
        <taxon>Bacteria</taxon>
        <taxon>Bacillati</taxon>
        <taxon>Actinomycetota</taxon>
        <taxon>Actinomycetes</taxon>
        <taxon>Micrococcales</taxon>
        <taxon>Bogoriellaceae</taxon>
        <taxon>Georgenia</taxon>
    </lineage>
</organism>
<keyword evidence="2" id="KW-0732">Signal</keyword>
<dbReference type="AlphaFoldDB" id="A0A3N4ZZ50"/>
<dbReference type="RefSeq" id="WP_170175194.1">
    <property type="nucleotide sequence ID" value="NZ_RKRA01000001.1"/>
</dbReference>
<feature type="compositionally biased region" description="Polar residues" evidence="1">
    <location>
        <begin position="38"/>
        <end position="47"/>
    </location>
</feature>
<comment type="caution">
    <text evidence="3">The sequence shown here is derived from an EMBL/GenBank/DDBJ whole genome shotgun (WGS) entry which is preliminary data.</text>
</comment>
<evidence type="ECO:0000313" key="3">
    <source>
        <dbReference type="EMBL" id="RPF26345.1"/>
    </source>
</evidence>
<name>A0A3N4ZZ50_9MICO</name>
<feature type="chain" id="PRO_5039539860" evidence="2">
    <location>
        <begin position="26"/>
        <end position="150"/>
    </location>
</feature>
<sequence length="150" mass="15636">MSWKKRTAVATASAALLATGGFAVANAVGPAPAEKGTASVTHDASTRSALEQELDALMAQVDAMESAAPDDSGDDAFDDKGGDRPDGISDDSGDDAFDDKGGERPDGVSDDTGYDDNGGDRDDHDDDDRDGHDDDDDRDGHDDDDDRDDD</sequence>
<dbReference type="EMBL" id="RKRA01000001">
    <property type="protein sequence ID" value="RPF26345.1"/>
    <property type="molecule type" value="Genomic_DNA"/>
</dbReference>
<feature type="compositionally biased region" description="Acidic residues" evidence="1">
    <location>
        <begin position="123"/>
        <end position="150"/>
    </location>
</feature>
<protein>
    <submittedName>
        <fullName evidence="3">Uncharacterized protein</fullName>
    </submittedName>
</protein>
<feature type="region of interest" description="Disordered" evidence="1">
    <location>
        <begin position="28"/>
        <end position="47"/>
    </location>
</feature>
<dbReference type="Proteomes" id="UP000280726">
    <property type="component" value="Unassembled WGS sequence"/>
</dbReference>
<accession>A0A3N4ZZ50</accession>
<gene>
    <name evidence="3" type="ORF">EDD32_0783</name>
</gene>
<feature type="compositionally biased region" description="Basic and acidic residues" evidence="1">
    <location>
        <begin position="98"/>
        <end position="107"/>
    </location>
</feature>
<feature type="compositionally biased region" description="Acidic residues" evidence="1">
    <location>
        <begin position="88"/>
        <end position="97"/>
    </location>
</feature>
<feature type="compositionally biased region" description="Basic and acidic residues" evidence="1">
    <location>
        <begin position="78"/>
        <end position="87"/>
    </location>
</feature>
<feature type="region of interest" description="Disordered" evidence="1">
    <location>
        <begin position="60"/>
        <end position="150"/>
    </location>
</feature>
<proteinExistence type="predicted"/>
<feature type="signal peptide" evidence="2">
    <location>
        <begin position="1"/>
        <end position="25"/>
    </location>
</feature>
<evidence type="ECO:0000313" key="4">
    <source>
        <dbReference type="Proteomes" id="UP000280726"/>
    </source>
</evidence>
<evidence type="ECO:0000256" key="2">
    <source>
        <dbReference type="SAM" id="SignalP"/>
    </source>
</evidence>